<dbReference type="PANTHER" id="PTHR11365:SF23">
    <property type="entry name" value="HYPOTHETICAL 5-OXOPROLINASE (EUROFUNG)-RELATED"/>
    <property type="match status" value="1"/>
</dbReference>
<dbReference type="STRING" id="1125712.HMPREF1316_0993"/>
<sequence length="708" mass="76161">MGRTVRVGIDVGGTHTKAVALDNETHRIVGESVVMTTHDDEMGVARGVIECFQQCLRDNGISPDDVVFIAHSTTQATNALLEGDVAKVGVLGMGGGGLEGFLSKRQSNVGDIDLGTGRRIEVSHTYLKNKNVNRESVAQAIDTLTSEDAQVIVASKAFGVDSLEEESLVKEVAQDKGLLVSVASEISKLYGLTRRTRTAAINGSILPKMMDTANSTESAVHSTGIDVPLMIMRGDGGVMEIDEMRKRPVLTMLSGPAASVMGALMYLRASNGIYFEVGGTSTNIGVIKNGRPAVEYAVVGGHSTYVNSLDVIVLGVAGGSMVRAVEHRLVDVGPRSAHIGGLGYAVYTPEEDIVDPQVEFFSPKEGDPADYVRIRLADGDRITITNSCAANVLGLVRPEDYSFGSVASARKAMQPLADYFGVSVEECAEQILRKAFEKIEPVVSGLAAKYKLEPDQMTLVGCGGGASSLLPYTARQMGLNYSIPKDAEVISSIGVALAMIRDVVERVIPNPTVQDITSIKREAKELAIKNGAVPDTVEVQVEVDSQTSKVTAIALGSNEVQTSTGSLECDEAEAVELAAESMRVDESEVTAEISSRNFYVLTAPNRDRRALRIIDHRGFIKVQVGDAVVAKCLARDWEANVERLWQQMLYYQAEMEHCPDFYLCIGAKVLDFSNTLSVEQLKTLMASEFLEADEDEEIILVASRVEIA</sequence>
<gene>
    <name evidence="3" type="ORF">HMPREF1316_0993</name>
</gene>
<keyword evidence="4" id="KW-1185">Reference proteome</keyword>
<organism evidence="3 4">
    <name type="scientific">Olsenella profusa F0195</name>
    <dbReference type="NCBI Taxonomy" id="1125712"/>
    <lineage>
        <taxon>Bacteria</taxon>
        <taxon>Bacillati</taxon>
        <taxon>Actinomycetota</taxon>
        <taxon>Coriobacteriia</taxon>
        <taxon>Coriobacteriales</taxon>
        <taxon>Atopobiaceae</taxon>
        <taxon>Olsenella</taxon>
    </lineage>
</organism>
<dbReference type="GO" id="GO:0017168">
    <property type="term" value="F:5-oxoprolinase (ATP-hydrolyzing) activity"/>
    <property type="evidence" value="ECO:0007669"/>
    <property type="project" value="TreeGrafter"/>
</dbReference>
<reference evidence="3 4" key="1">
    <citation type="submission" date="2013-08" db="EMBL/GenBank/DDBJ databases">
        <authorList>
            <person name="Durkin A.S."/>
            <person name="Haft D.R."/>
            <person name="McCorrison J."/>
            <person name="Torralba M."/>
            <person name="Gillis M."/>
            <person name="Haft D.H."/>
            <person name="Methe B."/>
            <person name="Sutton G."/>
            <person name="Nelson K.E."/>
        </authorList>
    </citation>
    <scope>NUCLEOTIDE SEQUENCE [LARGE SCALE GENOMIC DNA]</scope>
    <source>
        <strain evidence="3 4">F0195</strain>
    </source>
</reference>
<dbReference type="PANTHER" id="PTHR11365">
    <property type="entry name" value="5-OXOPROLINASE RELATED"/>
    <property type="match status" value="1"/>
</dbReference>
<feature type="domain" description="Hydantoinase/oxoprolinase N-terminal" evidence="2">
    <location>
        <begin position="6"/>
        <end position="176"/>
    </location>
</feature>
<dbReference type="Pfam" id="PF01968">
    <property type="entry name" value="Hydantoinase_A"/>
    <property type="match status" value="1"/>
</dbReference>
<evidence type="ECO:0000313" key="3">
    <source>
        <dbReference type="EMBL" id="ERL06947.1"/>
    </source>
</evidence>
<dbReference type="InterPro" id="IPR008040">
    <property type="entry name" value="Hydant_A_N"/>
</dbReference>
<dbReference type="Gene3D" id="3.30.420.40">
    <property type="match status" value="1"/>
</dbReference>
<dbReference type="RefSeq" id="WP_021726686.1">
    <property type="nucleotide sequence ID" value="NZ_AWEZ01000061.1"/>
</dbReference>
<protein>
    <submittedName>
        <fullName evidence="3">Hydantoinase/oxoprolinase</fullName>
    </submittedName>
</protein>
<comment type="caution">
    <text evidence="3">The sequence shown here is derived from an EMBL/GenBank/DDBJ whole genome shotgun (WGS) entry which is preliminary data.</text>
</comment>
<evidence type="ECO:0000259" key="1">
    <source>
        <dbReference type="Pfam" id="PF01968"/>
    </source>
</evidence>
<evidence type="ECO:0000313" key="4">
    <source>
        <dbReference type="Proteomes" id="UP000016638"/>
    </source>
</evidence>
<dbReference type="eggNOG" id="COG0145">
    <property type="taxonomic scope" value="Bacteria"/>
</dbReference>
<dbReference type="OrthoDB" id="9768323at2"/>
<dbReference type="InterPro" id="IPR045079">
    <property type="entry name" value="Oxoprolinase-like"/>
</dbReference>
<dbReference type="SUPFAM" id="SSF53067">
    <property type="entry name" value="Actin-like ATPase domain"/>
    <property type="match status" value="1"/>
</dbReference>
<dbReference type="GO" id="GO:0005829">
    <property type="term" value="C:cytosol"/>
    <property type="evidence" value="ECO:0007669"/>
    <property type="project" value="TreeGrafter"/>
</dbReference>
<feature type="domain" description="Hydantoinase A/oxoprolinase" evidence="1">
    <location>
        <begin position="195"/>
        <end position="501"/>
    </location>
</feature>
<dbReference type="Pfam" id="PF05378">
    <property type="entry name" value="Hydant_A_N"/>
    <property type="match status" value="1"/>
</dbReference>
<dbReference type="InterPro" id="IPR002821">
    <property type="entry name" value="Hydantoinase_A"/>
</dbReference>
<dbReference type="Proteomes" id="UP000016638">
    <property type="component" value="Unassembled WGS sequence"/>
</dbReference>
<accession>U2UUZ6</accession>
<dbReference type="PATRIC" id="fig|1125712.3.peg.1834"/>
<dbReference type="GO" id="GO:0006749">
    <property type="term" value="P:glutathione metabolic process"/>
    <property type="evidence" value="ECO:0007669"/>
    <property type="project" value="TreeGrafter"/>
</dbReference>
<dbReference type="EMBL" id="AWEZ01000061">
    <property type="protein sequence ID" value="ERL06947.1"/>
    <property type="molecule type" value="Genomic_DNA"/>
</dbReference>
<dbReference type="AlphaFoldDB" id="U2UUZ6"/>
<name>U2UUZ6_9ACTN</name>
<proteinExistence type="predicted"/>
<evidence type="ECO:0000259" key="2">
    <source>
        <dbReference type="Pfam" id="PF05378"/>
    </source>
</evidence>
<dbReference type="InterPro" id="IPR043129">
    <property type="entry name" value="ATPase_NBD"/>
</dbReference>